<dbReference type="InterPro" id="IPR010987">
    <property type="entry name" value="Glutathione-S-Trfase_C-like"/>
</dbReference>
<dbReference type="InterPro" id="IPR050213">
    <property type="entry name" value="GST_superfamily"/>
</dbReference>
<dbReference type="PANTHER" id="PTHR11571">
    <property type="entry name" value="GLUTATHIONE S-TRANSFERASE"/>
    <property type="match status" value="1"/>
</dbReference>
<dbReference type="AlphaFoldDB" id="A0A9W7ZZF4"/>
<dbReference type="GO" id="GO:0004364">
    <property type="term" value="F:glutathione transferase activity"/>
    <property type="evidence" value="ECO:0007669"/>
    <property type="project" value="TreeGrafter"/>
</dbReference>
<dbReference type="CDD" id="cd03039">
    <property type="entry name" value="GST_N_Sigma_like"/>
    <property type="match status" value="1"/>
</dbReference>
<dbReference type="InterPro" id="IPR004046">
    <property type="entry name" value="GST_C"/>
</dbReference>
<reference evidence="3" key="1">
    <citation type="submission" date="2022-07" db="EMBL/GenBank/DDBJ databases">
        <title>Phylogenomic reconstructions and comparative analyses of Kickxellomycotina fungi.</title>
        <authorList>
            <person name="Reynolds N.K."/>
            <person name="Stajich J.E."/>
            <person name="Barry K."/>
            <person name="Grigoriev I.V."/>
            <person name="Crous P."/>
            <person name="Smith M.E."/>
        </authorList>
    </citation>
    <scope>NUCLEOTIDE SEQUENCE</scope>
    <source>
        <strain evidence="3">NBRC 100468</strain>
    </source>
</reference>
<dbReference type="InterPro" id="IPR036249">
    <property type="entry name" value="Thioredoxin-like_sf"/>
</dbReference>
<evidence type="ECO:0008006" key="5">
    <source>
        <dbReference type="Google" id="ProtNLM"/>
    </source>
</evidence>
<dbReference type="Proteomes" id="UP001150538">
    <property type="component" value="Unassembled WGS sequence"/>
</dbReference>
<feature type="domain" description="GST C-terminal" evidence="2">
    <location>
        <begin position="220"/>
        <end position="340"/>
    </location>
</feature>
<dbReference type="SUPFAM" id="SSF52833">
    <property type="entry name" value="Thioredoxin-like"/>
    <property type="match status" value="1"/>
</dbReference>
<evidence type="ECO:0000313" key="3">
    <source>
        <dbReference type="EMBL" id="KAJ1914035.1"/>
    </source>
</evidence>
<accession>A0A9W7ZZF4</accession>
<keyword evidence="4" id="KW-1185">Reference proteome</keyword>
<evidence type="ECO:0000259" key="2">
    <source>
        <dbReference type="PROSITE" id="PS50405"/>
    </source>
</evidence>
<dbReference type="GO" id="GO:0006749">
    <property type="term" value="P:glutathione metabolic process"/>
    <property type="evidence" value="ECO:0007669"/>
    <property type="project" value="TreeGrafter"/>
</dbReference>
<dbReference type="OrthoDB" id="414243at2759"/>
<dbReference type="InterPro" id="IPR036282">
    <property type="entry name" value="Glutathione-S-Trfase_C_sf"/>
</dbReference>
<evidence type="ECO:0000313" key="4">
    <source>
        <dbReference type="Proteomes" id="UP001150538"/>
    </source>
</evidence>
<comment type="caution">
    <text evidence="3">The sequence shown here is derived from an EMBL/GenBank/DDBJ whole genome shotgun (WGS) entry which is preliminary data.</text>
</comment>
<gene>
    <name evidence="3" type="ORF">H4219_004955</name>
</gene>
<dbReference type="InterPro" id="IPR040079">
    <property type="entry name" value="Glutathione_S-Trfase"/>
</dbReference>
<organism evidence="3 4">
    <name type="scientific">Mycoemilia scoparia</name>
    <dbReference type="NCBI Taxonomy" id="417184"/>
    <lineage>
        <taxon>Eukaryota</taxon>
        <taxon>Fungi</taxon>
        <taxon>Fungi incertae sedis</taxon>
        <taxon>Zoopagomycota</taxon>
        <taxon>Kickxellomycotina</taxon>
        <taxon>Kickxellomycetes</taxon>
        <taxon>Kickxellales</taxon>
        <taxon>Kickxellaceae</taxon>
        <taxon>Mycoemilia</taxon>
    </lineage>
</organism>
<dbReference type="Gene3D" id="3.40.30.10">
    <property type="entry name" value="Glutaredoxin"/>
    <property type="match status" value="1"/>
</dbReference>
<feature type="domain" description="GST N-terminal" evidence="1">
    <location>
        <begin position="137"/>
        <end position="218"/>
    </location>
</feature>
<dbReference type="PROSITE" id="PS50404">
    <property type="entry name" value="GST_NTER"/>
    <property type="match status" value="1"/>
</dbReference>
<dbReference type="SFLD" id="SFLDS00019">
    <property type="entry name" value="Glutathione_Transferase_(cytos"/>
    <property type="match status" value="1"/>
</dbReference>
<sequence>MLLRCPPKPKKLSNQGFTRSPTMPVKKVFKVSYSFFHTVSIKDVNSYFDGLRENLNSSTNPMKIGMMGETITSDNCPLPSSLPTLVKGEEIELEVSYHINKSECSHTIPLFESELTVGQPNFHTATSIITNMTSATTSYELIYFNVPGLGQTTRNMLNMAGATWKETNPEDWPSLKPTMPFERLPVLIERNNQGKPDILISESEVIERYVARKFGFLSSDPLVALKQEQVRAQFNDVRNPWVETHFKKTEGLRSRFDDQIKLLVRKHEELLEKNGSNGHYFGNELSYPDISAFVILSGFKNSGYGDEITEEKAPNLNKLIRVVGGEIEARKRSHQLKHKL</sequence>
<protein>
    <recommendedName>
        <fullName evidence="5">Glutathione S-transferase</fullName>
    </recommendedName>
</protein>
<dbReference type="Pfam" id="PF14497">
    <property type="entry name" value="GST_C_3"/>
    <property type="match status" value="1"/>
</dbReference>
<dbReference type="SUPFAM" id="SSF47616">
    <property type="entry name" value="GST C-terminal domain-like"/>
    <property type="match status" value="1"/>
</dbReference>
<name>A0A9W7ZZF4_9FUNG</name>
<dbReference type="PROSITE" id="PS50405">
    <property type="entry name" value="GST_CTER"/>
    <property type="match status" value="1"/>
</dbReference>
<dbReference type="Gene3D" id="1.20.1050.10">
    <property type="match status" value="1"/>
</dbReference>
<dbReference type="EMBL" id="JANBPU010000222">
    <property type="protein sequence ID" value="KAJ1914035.1"/>
    <property type="molecule type" value="Genomic_DNA"/>
</dbReference>
<proteinExistence type="predicted"/>
<evidence type="ECO:0000259" key="1">
    <source>
        <dbReference type="PROSITE" id="PS50404"/>
    </source>
</evidence>
<dbReference type="InterPro" id="IPR004045">
    <property type="entry name" value="Glutathione_S-Trfase_N"/>
</dbReference>